<dbReference type="OrthoDB" id="5241795at2"/>
<feature type="domain" description="Calcineurin-like phosphoesterase" evidence="2">
    <location>
        <begin position="5"/>
        <end position="215"/>
    </location>
</feature>
<gene>
    <name evidence="3" type="ORF">D9V32_01115</name>
</gene>
<evidence type="ECO:0000313" key="3">
    <source>
        <dbReference type="EMBL" id="RLP77961.1"/>
    </source>
</evidence>
<keyword evidence="4" id="KW-1185">Reference proteome</keyword>
<dbReference type="InterPro" id="IPR004843">
    <property type="entry name" value="Calcineurin-like_PHP"/>
</dbReference>
<dbReference type="AlphaFoldDB" id="A0A3L7AE84"/>
<dbReference type="GO" id="GO:0016787">
    <property type="term" value="F:hydrolase activity"/>
    <property type="evidence" value="ECO:0007669"/>
    <property type="project" value="InterPro"/>
</dbReference>
<proteinExistence type="predicted"/>
<accession>A0A3L7AE84</accession>
<organism evidence="3 4">
    <name type="scientific">Mycetocola tolaasinivorans</name>
    <dbReference type="NCBI Taxonomy" id="76635"/>
    <lineage>
        <taxon>Bacteria</taxon>
        <taxon>Bacillati</taxon>
        <taxon>Actinomycetota</taxon>
        <taxon>Actinomycetes</taxon>
        <taxon>Micrococcales</taxon>
        <taxon>Microbacteriaceae</taxon>
        <taxon>Mycetocola</taxon>
    </lineage>
</organism>
<name>A0A3L7AE84_9MICO</name>
<dbReference type="SUPFAM" id="SSF56300">
    <property type="entry name" value="Metallo-dependent phosphatases"/>
    <property type="match status" value="1"/>
</dbReference>
<dbReference type="Proteomes" id="UP000272503">
    <property type="component" value="Unassembled WGS sequence"/>
</dbReference>
<comment type="caution">
    <text evidence="3">The sequence shown here is derived from an EMBL/GenBank/DDBJ whole genome shotgun (WGS) entry which is preliminary data.</text>
</comment>
<dbReference type="InterPro" id="IPR051918">
    <property type="entry name" value="STPP_CPPED1"/>
</dbReference>
<feature type="region of interest" description="Disordered" evidence="1">
    <location>
        <begin position="268"/>
        <end position="289"/>
    </location>
</feature>
<dbReference type="Gene3D" id="3.60.21.10">
    <property type="match status" value="1"/>
</dbReference>
<protein>
    <recommendedName>
        <fullName evidence="2">Calcineurin-like phosphoesterase domain-containing protein</fullName>
    </recommendedName>
</protein>
<dbReference type="InterPro" id="IPR029052">
    <property type="entry name" value="Metallo-depent_PP-like"/>
</dbReference>
<feature type="compositionally biased region" description="Low complexity" evidence="1">
    <location>
        <begin position="269"/>
        <end position="283"/>
    </location>
</feature>
<reference evidence="3 4" key="1">
    <citation type="submission" date="2018-10" db="EMBL/GenBank/DDBJ databases">
        <authorList>
            <person name="Li J."/>
        </authorList>
    </citation>
    <scope>NUCLEOTIDE SEQUENCE [LARGE SCALE GENOMIC DNA]</scope>
    <source>
        <strain evidence="3 4">IF 016277</strain>
    </source>
</reference>
<dbReference type="PANTHER" id="PTHR43143:SF1">
    <property type="entry name" value="SERINE_THREONINE-PROTEIN PHOSPHATASE CPPED1"/>
    <property type="match status" value="1"/>
</dbReference>
<dbReference type="Pfam" id="PF00149">
    <property type="entry name" value="Metallophos"/>
    <property type="match status" value="1"/>
</dbReference>
<dbReference type="PANTHER" id="PTHR43143">
    <property type="entry name" value="METALLOPHOSPHOESTERASE, CALCINEURIN SUPERFAMILY"/>
    <property type="match status" value="1"/>
</dbReference>
<evidence type="ECO:0000259" key="2">
    <source>
        <dbReference type="Pfam" id="PF00149"/>
    </source>
</evidence>
<dbReference type="EMBL" id="RCUX01000001">
    <property type="protein sequence ID" value="RLP77961.1"/>
    <property type="molecule type" value="Genomic_DNA"/>
</dbReference>
<evidence type="ECO:0000256" key="1">
    <source>
        <dbReference type="SAM" id="MobiDB-lite"/>
    </source>
</evidence>
<dbReference type="RefSeq" id="WP_121647054.1">
    <property type="nucleotide sequence ID" value="NZ_RCUX01000001.1"/>
</dbReference>
<evidence type="ECO:0000313" key="4">
    <source>
        <dbReference type="Proteomes" id="UP000272503"/>
    </source>
</evidence>
<sequence length="289" mass="31426">MTSFTLLHVSDPHLGHSGGDQRAHQAETAWASLHAEVARNRPDLVVITGDLVVDDPDDRADRALAHARISALEAPAYVVPGNHDVGDHTTRSGLPVDWHGSRVSDARVDAWEATWGPGHWLREHDDWVLLGINAQVLGSGLAAEARQWEWLELVALPAVSGRPLLVFSHESLDTRPETEGTVDSWMSIPTEASRRLWAMLEPHRPIAVCAGHTHRHLEWTHGCARGITAPSLSGAIPHRNDMTAAEGDQRPGWLRYTLDNRTLRVDRVAPGTPTGPAGAASAPLVSHSI</sequence>